<accession>A0A6J4HD36</accession>
<dbReference type="GO" id="GO:0008194">
    <property type="term" value="F:UDP-glycosyltransferase activity"/>
    <property type="evidence" value="ECO:0007669"/>
    <property type="project" value="InterPro"/>
</dbReference>
<organism evidence="2">
    <name type="scientific">uncultured Acidimicrobiales bacterium</name>
    <dbReference type="NCBI Taxonomy" id="310071"/>
    <lineage>
        <taxon>Bacteria</taxon>
        <taxon>Bacillati</taxon>
        <taxon>Actinomycetota</taxon>
        <taxon>Acidimicrobiia</taxon>
        <taxon>Acidimicrobiales</taxon>
        <taxon>environmental samples</taxon>
    </lineage>
</organism>
<dbReference type="Pfam" id="PF06722">
    <property type="entry name" value="EryCIII-like_C"/>
    <property type="match status" value="1"/>
</dbReference>
<feature type="domain" description="Erythromycin biosynthesis protein CIII-like C-terminal" evidence="1">
    <location>
        <begin position="281"/>
        <end position="412"/>
    </location>
</feature>
<dbReference type="InterPro" id="IPR050426">
    <property type="entry name" value="Glycosyltransferase_28"/>
</dbReference>
<dbReference type="CDD" id="cd03784">
    <property type="entry name" value="GT1_Gtf-like"/>
    <property type="match status" value="1"/>
</dbReference>
<dbReference type="Gene3D" id="3.40.50.2000">
    <property type="entry name" value="Glycogen Phosphorylase B"/>
    <property type="match status" value="2"/>
</dbReference>
<dbReference type="SUPFAM" id="SSF53756">
    <property type="entry name" value="UDP-Glycosyltransferase/glycogen phosphorylase"/>
    <property type="match status" value="1"/>
</dbReference>
<reference evidence="2" key="1">
    <citation type="submission" date="2020-02" db="EMBL/GenBank/DDBJ databases">
        <authorList>
            <person name="Meier V. D."/>
        </authorList>
    </citation>
    <scope>NUCLEOTIDE SEQUENCE</scope>
    <source>
        <strain evidence="2">AVDCRST_MAG76</strain>
    </source>
</reference>
<dbReference type="FunFam" id="3.40.50.2000:FF:000072">
    <property type="entry name" value="Glycosyl transferase"/>
    <property type="match status" value="1"/>
</dbReference>
<dbReference type="GO" id="GO:0016758">
    <property type="term" value="F:hexosyltransferase activity"/>
    <property type="evidence" value="ECO:0007669"/>
    <property type="project" value="UniProtKB-ARBA"/>
</dbReference>
<dbReference type="PANTHER" id="PTHR48050:SF13">
    <property type="entry name" value="STEROL 3-BETA-GLUCOSYLTRANSFERASE UGT80A2"/>
    <property type="match status" value="1"/>
</dbReference>
<evidence type="ECO:0000313" key="2">
    <source>
        <dbReference type="EMBL" id="CAA9220265.1"/>
    </source>
</evidence>
<dbReference type="AlphaFoldDB" id="A0A6J4HD36"/>
<protein>
    <submittedName>
        <fullName evidence="2">Glycosyltransferase, MGT family</fullName>
    </submittedName>
</protein>
<dbReference type="InterPro" id="IPR010610">
    <property type="entry name" value="EryCIII-like_C"/>
</dbReference>
<keyword evidence="2" id="KW-0808">Transferase</keyword>
<name>A0A6J4HD36_9ACTN</name>
<dbReference type="EMBL" id="CADCSZ010000037">
    <property type="protein sequence ID" value="CAA9220265.1"/>
    <property type="molecule type" value="Genomic_DNA"/>
</dbReference>
<gene>
    <name evidence="2" type="ORF">AVDCRST_MAG76-585</name>
</gene>
<proteinExistence type="predicted"/>
<dbReference type="GO" id="GO:0017000">
    <property type="term" value="P:antibiotic biosynthetic process"/>
    <property type="evidence" value="ECO:0007669"/>
    <property type="project" value="UniProtKB-ARBA"/>
</dbReference>
<evidence type="ECO:0000259" key="1">
    <source>
        <dbReference type="Pfam" id="PF06722"/>
    </source>
</evidence>
<dbReference type="InterPro" id="IPR002213">
    <property type="entry name" value="UDP_glucos_trans"/>
</dbReference>
<sequence length="422" mass="43961">MTTSRRILVALWDGGGTVPPELAIVGGLVSSGHDVTVIGDAVLAGEVAATGAQHVAWTTAPQHVTRRPEDDFIRDWEAKNPLQLFARVRDRFLCGPARLFADDMAAELRRRPADVVVASQLLLGAQVGAEGTGVPIVLLCPNVYGLPGSGQPPVGTGWAPARGPLGRARDHLAGYLMERAFDSGLDSLNATRQAHGLAPLDHTLDQVRRHRTLVLVDPAFDFPGSLPPNVSYAGAQLDDPSWTDPWVPPSGDGPLVLVAMSSTFQGQEEDMRRIACALGRLPVRVVMTAGPALDLDGFEAPPNVQVVASAPHSEVLRHAAAVVTHGGHGTVVKALAAGVPLVVMPMGRDQGDNAARVVAQGAGIRLKRSASETAIAAAVDRVLGDPAFEKAAARIGETIRAGAGPDVAVETIEATAATGARC</sequence>
<dbReference type="PANTHER" id="PTHR48050">
    <property type="entry name" value="STEROL 3-BETA-GLUCOSYLTRANSFERASE"/>
    <property type="match status" value="1"/>
</dbReference>